<name>A0A431W5D7_9DEIO</name>
<dbReference type="RefSeq" id="WP_126350717.1">
    <property type="nucleotide sequence ID" value="NZ_CP086380.1"/>
</dbReference>
<organism evidence="2 3">
    <name type="scientific">Deinococcus radiophilus</name>
    <dbReference type="NCBI Taxonomy" id="32062"/>
    <lineage>
        <taxon>Bacteria</taxon>
        <taxon>Thermotogati</taxon>
        <taxon>Deinococcota</taxon>
        <taxon>Deinococci</taxon>
        <taxon>Deinococcales</taxon>
        <taxon>Deinococcaceae</taxon>
        <taxon>Deinococcus</taxon>
    </lineage>
</organism>
<protein>
    <submittedName>
        <fullName evidence="2">PadR family transcriptional regulator</fullName>
    </submittedName>
</protein>
<dbReference type="InterPro" id="IPR005149">
    <property type="entry name" value="Tscrpt_reg_PadR_N"/>
</dbReference>
<evidence type="ECO:0000259" key="1">
    <source>
        <dbReference type="Pfam" id="PF03551"/>
    </source>
</evidence>
<proteinExistence type="predicted"/>
<feature type="domain" description="Transcription regulator PadR N-terminal" evidence="1">
    <location>
        <begin position="20"/>
        <end position="93"/>
    </location>
</feature>
<reference evidence="2 3" key="1">
    <citation type="submission" date="2018-12" db="EMBL/GenBank/DDBJ databases">
        <title>Deinococcus radiophilus ATCC 27603 genome sequencing and assembly.</title>
        <authorList>
            <person name="Maclea K.S."/>
            <person name="Maynard C.R."/>
        </authorList>
    </citation>
    <scope>NUCLEOTIDE SEQUENCE [LARGE SCALE GENOMIC DNA]</scope>
    <source>
        <strain evidence="2 3">ATCC 27603</strain>
    </source>
</reference>
<dbReference type="AlphaFoldDB" id="A0A431W5D7"/>
<dbReference type="PANTHER" id="PTHR33169:SF27">
    <property type="entry name" value="TRANSCRIPTIONAL REGULATOR PADR FAMILY PROTEIN"/>
    <property type="match status" value="1"/>
</dbReference>
<dbReference type="EMBL" id="RXPE01000001">
    <property type="protein sequence ID" value="RTR30689.1"/>
    <property type="molecule type" value="Genomic_DNA"/>
</dbReference>
<dbReference type="InterPro" id="IPR036390">
    <property type="entry name" value="WH_DNA-bd_sf"/>
</dbReference>
<dbReference type="SUPFAM" id="SSF46785">
    <property type="entry name" value="Winged helix' DNA-binding domain"/>
    <property type="match status" value="1"/>
</dbReference>
<evidence type="ECO:0000313" key="2">
    <source>
        <dbReference type="EMBL" id="RTR30689.1"/>
    </source>
</evidence>
<evidence type="ECO:0000313" key="3">
    <source>
        <dbReference type="Proteomes" id="UP000277766"/>
    </source>
</evidence>
<dbReference type="Gene3D" id="1.10.10.10">
    <property type="entry name" value="Winged helix-like DNA-binding domain superfamily/Winged helix DNA-binding domain"/>
    <property type="match status" value="1"/>
</dbReference>
<keyword evidence="3" id="KW-1185">Reference proteome</keyword>
<comment type="caution">
    <text evidence="2">The sequence shown here is derived from an EMBL/GenBank/DDBJ whole genome shotgun (WGS) entry which is preliminary data.</text>
</comment>
<sequence length="199" mass="22283">MTKTLSDLLPLPDDERVLLLLGLLTEQDRHGYEINDFIERNLEAVIRLKKATAYGLLDRLEAHGLITSRAEAQPQRPMRRVFHLTDAGRAHFQMLLAAQLTQEEALIPTGNVPVMFVEHLDPAATLAALRSRLAATERRLEGYAARRVACTAGVGVAMERIERLTLADRDWLRDTVARLEGETESKPRHTLGESDAANR</sequence>
<dbReference type="Pfam" id="PF03551">
    <property type="entry name" value="PadR"/>
    <property type="match status" value="1"/>
</dbReference>
<dbReference type="OrthoDB" id="68816at2"/>
<gene>
    <name evidence="2" type="ORF">EJ104_00060</name>
</gene>
<dbReference type="InterPro" id="IPR036388">
    <property type="entry name" value="WH-like_DNA-bd_sf"/>
</dbReference>
<dbReference type="Proteomes" id="UP000277766">
    <property type="component" value="Unassembled WGS sequence"/>
</dbReference>
<accession>A0A431W5D7</accession>
<dbReference type="InterPro" id="IPR052509">
    <property type="entry name" value="Metal_resp_DNA-bind_regulator"/>
</dbReference>
<dbReference type="PANTHER" id="PTHR33169">
    <property type="entry name" value="PADR-FAMILY TRANSCRIPTIONAL REGULATOR"/>
    <property type="match status" value="1"/>
</dbReference>